<dbReference type="AlphaFoldDB" id="C7N166"/>
<dbReference type="PROSITE" id="PS51379">
    <property type="entry name" value="4FE4S_FER_2"/>
    <property type="match status" value="1"/>
</dbReference>
<keyword evidence="7" id="KW-1133">Transmembrane helix</keyword>
<keyword evidence="4" id="KW-0249">Electron transport</keyword>
<dbReference type="GO" id="GO:0005886">
    <property type="term" value="C:plasma membrane"/>
    <property type="evidence" value="ECO:0007669"/>
    <property type="project" value="TreeGrafter"/>
</dbReference>
<dbReference type="HOGENOM" id="CLU_066585_0_0_11"/>
<dbReference type="KEGG" id="shi:Shel_22780"/>
<dbReference type="GO" id="GO:0046872">
    <property type="term" value="F:metal ion binding"/>
    <property type="evidence" value="ECO:0007669"/>
    <property type="project" value="UniProtKB-KW"/>
</dbReference>
<proteinExistence type="predicted"/>
<protein>
    <submittedName>
        <fullName evidence="9">Polyferredoxin</fullName>
    </submittedName>
</protein>
<evidence type="ECO:0000259" key="8">
    <source>
        <dbReference type="PROSITE" id="PS51379"/>
    </source>
</evidence>
<dbReference type="PANTHER" id="PTHR30176:SF3">
    <property type="entry name" value="FERREDOXIN-TYPE PROTEIN NAPH"/>
    <property type="match status" value="1"/>
</dbReference>
<keyword evidence="5" id="KW-0408">Iron</keyword>
<evidence type="ECO:0000256" key="4">
    <source>
        <dbReference type="ARBA" id="ARBA00022982"/>
    </source>
</evidence>
<dbReference type="Pfam" id="PF00037">
    <property type="entry name" value="Fer4"/>
    <property type="match status" value="1"/>
</dbReference>
<keyword evidence="7" id="KW-0472">Membrane</keyword>
<gene>
    <name evidence="9" type="ordered locus">Shel_22780</name>
</gene>
<dbReference type="SUPFAM" id="SSF54862">
    <property type="entry name" value="4Fe-4S ferredoxins"/>
    <property type="match status" value="1"/>
</dbReference>
<evidence type="ECO:0000256" key="2">
    <source>
        <dbReference type="ARBA" id="ARBA00022485"/>
    </source>
</evidence>
<dbReference type="GO" id="GO:0051539">
    <property type="term" value="F:4 iron, 4 sulfur cluster binding"/>
    <property type="evidence" value="ECO:0007669"/>
    <property type="project" value="UniProtKB-KW"/>
</dbReference>
<dbReference type="RefSeq" id="WP_012799388.1">
    <property type="nucleotide sequence ID" value="NC_013165.1"/>
</dbReference>
<evidence type="ECO:0000256" key="3">
    <source>
        <dbReference type="ARBA" id="ARBA00022723"/>
    </source>
</evidence>
<name>C7N166_SLAHD</name>
<keyword evidence="1" id="KW-0813">Transport</keyword>
<organism evidence="9 10">
    <name type="scientific">Slackia heliotrinireducens (strain ATCC 29202 / DSM 20476 / NCTC 11029 / RHS 1)</name>
    <name type="common">Peptococcus heliotrinreducens</name>
    <dbReference type="NCBI Taxonomy" id="471855"/>
    <lineage>
        <taxon>Bacteria</taxon>
        <taxon>Bacillati</taxon>
        <taxon>Actinomycetota</taxon>
        <taxon>Coriobacteriia</taxon>
        <taxon>Eggerthellales</taxon>
        <taxon>Eggerthellaceae</taxon>
        <taxon>Slackia</taxon>
    </lineage>
</organism>
<keyword evidence="10" id="KW-1185">Reference proteome</keyword>
<dbReference type="InterPro" id="IPR051684">
    <property type="entry name" value="Electron_Trans/Redox"/>
</dbReference>
<sequence>MKSNKIRMAAPIVIFVVIAVAYAAYAPVGTLSAFGWSDIALLCPLGSLATLLATKTLIPRVVIAFVIAVVLIVLLGRAFCGWICPVPVVSELRNAFSRKQDLESAERAERSKRELDRDVAPLTDAEIAGLKACSRGCGSLAGKGQVDSRHLVLGGALLSTAVFGFPVFCLVCPIGLTFATVFLLMGLFGHGDVTWSVVLVPALLLVEVVFFRKWCSHICPVSALMSLIGKANRTFVPTVDASSCVENVKGTSCGVCRKVCDQGIDPRHPERGANFSECTKCRKCVEACPGSAIAMPFLPKSSSEPVVVAKAEE</sequence>
<keyword evidence="7" id="KW-0812">Transmembrane</keyword>
<keyword evidence="6" id="KW-0411">Iron-sulfur</keyword>
<feature type="transmembrane region" description="Helical" evidence="7">
    <location>
        <begin position="163"/>
        <end position="186"/>
    </location>
</feature>
<evidence type="ECO:0000256" key="1">
    <source>
        <dbReference type="ARBA" id="ARBA00022448"/>
    </source>
</evidence>
<evidence type="ECO:0000256" key="7">
    <source>
        <dbReference type="SAM" id="Phobius"/>
    </source>
</evidence>
<dbReference type="InterPro" id="IPR017900">
    <property type="entry name" value="4Fe4S_Fe_S_CS"/>
</dbReference>
<dbReference type="PANTHER" id="PTHR30176">
    <property type="entry name" value="FERREDOXIN-TYPE PROTEIN NAPH"/>
    <property type="match status" value="1"/>
</dbReference>
<dbReference type="PROSITE" id="PS00198">
    <property type="entry name" value="4FE4S_FER_1"/>
    <property type="match status" value="1"/>
</dbReference>
<keyword evidence="3" id="KW-0479">Metal-binding</keyword>
<feature type="transmembrane region" description="Helical" evidence="7">
    <location>
        <begin position="193"/>
        <end position="211"/>
    </location>
</feature>
<evidence type="ECO:0000256" key="6">
    <source>
        <dbReference type="ARBA" id="ARBA00023014"/>
    </source>
</evidence>
<dbReference type="STRING" id="471855.Shel_22780"/>
<accession>C7N166</accession>
<evidence type="ECO:0000313" key="10">
    <source>
        <dbReference type="Proteomes" id="UP000002026"/>
    </source>
</evidence>
<reference evidence="9 10" key="1">
    <citation type="journal article" date="2009" name="Stand. Genomic Sci.">
        <title>Complete genome sequence of Slackia heliotrinireducens type strain (RHS 1).</title>
        <authorList>
            <person name="Pukall R."/>
            <person name="Lapidus A."/>
            <person name="Nolan M."/>
            <person name="Copeland A."/>
            <person name="Glavina Del Rio T."/>
            <person name="Lucas S."/>
            <person name="Chen F."/>
            <person name="Tice H."/>
            <person name="Cheng J.F."/>
            <person name="Chertkov O."/>
            <person name="Bruce D."/>
            <person name="Goodwin L."/>
            <person name="Kuske C."/>
            <person name="Brettin T."/>
            <person name="Detter J.C."/>
            <person name="Han C."/>
            <person name="Pitluck S."/>
            <person name="Pati A."/>
            <person name="Mavrommatis K."/>
            <person name="Ivanova N."/>
            <person name="Ovchinnikova G."/>
            <person name="Chen A."/>
            <person name="Palaniappan K."/>
            <person name="Schneider S."/>
            <person name="Rohde M."/>
            <person name="Chain P."/>
            <person name="D'haeseleer P."/>
            <person name="Goker M."/>
            <person name="Bristow J."/>
            <person name="Eisen J.A."/>
            <person name="Markowitz V."/>
            <person name="Kyrpides N.C."/>
            <person name="Klenk H.P."/>
            <person name="Hugenholtz P."/>
        </authorList>
    </citation>
    <scope>NUCLEOTIDE SEQUENCE [LARGE SCALE GENOMIC DNA]</scope>
    <source>
        <strain evidence="10">ATCC 29202 / DSM 20476 / NCTC 11029 / RHS 1</strain>
    </source>
</reference>
<evidence type="ECO:0000256" key="5">
    <source>
        <dbReference type="ARBA" id="ARBA00023004"/>
    </source>
</evidence>
<keyword evidence="2" id="KW-0004">4Fe-4S</keyword>
<dbReference type="Pfam" id="PF12801">
    <property type="entry name" value="Fer4_5"/>
    <property type="match status" value="2"/>
</dbReference>
<feature type="domain" description="4Fe-4S ferredoxin-type" evidence="8">
    <location>
        <begin position="269"/>
        <end position="298"/>
    </location>
</feature>
<dbReference type="eggNOG" id="COG0348">
    <property type="taxonomic scope" value="Bacteria"/>
</dbReference>
<dbReference type="InterPro" id="IPR017896">
    <property type="entry name" value="4Fe4S_Fe-S-bd"/>
</dbReference>
<dbReference type="Proteomes" id="UP000002026">
    <property type="component" value="Chromosome"/>
</dbReference>
<dbReference type="EMBL" id="CP001684">
    <property type="protein sequence ID" value="ACV23288.1"/>
    <property type="molecule type" value="Genomic_DNA"/>
</dbReference>
<evidence type="ECO:0000313" key="9">
    <source>
        <dbReference type="EMBL" id="ACV23288.1"/>
    </source>
</evidence>
<feature type="transmembrane region" description="Helical" evidence="7">
    <location>
        <begin position="61"/>
        <end position="88"/>
    </location>
</feature>